<dbReference type="AlphaFoldDB" id="X5EQX2"/>
<name>X5EQX2_NEIME</name>
<reference evidence="2" key="2">
    <citation type="submission" date="2014-02" db="EMBL/GenBank/DDBJ databases">
        <title>Complete Genome Sequence of Neisseria meningitides, serogroup A strain 510612.</title>
        <authorList>
            <person name="Zhang X."/>
            <person name="Zhang Y."/>
            <person name="Yang J."/>
            <person name="Zhu Y."/>
            <person name="Jin Q."/>
        </authorList>
    </citation>
    <scope>NUCLEOTIDE SEQUENCE</scope>
    <source>
        <strain evidence="2">NMA510612</strain>
    </source>
</reference>
<dbReference type="KEGG" id="nmx:NMA510612_1112"/>
<dbReference type="PATRIC" id="fig|487.517.peg.1108"/>
<protein>
    <submittedName>
        <fullName evidence="1">Uncharacterized protein</fullName>
    </submittedName>
</protein>
<organism evidence="1 2">
    <name type="scientific">Neisseria meningitidis</name>
    <dbReference type="NCBI Taxonomy" id="487"/>
    <lineage>
        <taxon>Bacteria</taxon>
        <taxon>Pseudomonadati</taxon>
        <taxon>Pseudomonadota</taxon>
        <taxon>Betaproteobacteria</taxon>
        <taxon>Neisseriales</taxon>
        <taxon>Neisseriaceae</taxon>
        <taxon>Neisseria</taxon>
    </lineage>
</organism>
<gene>
    <name evidence="1" type="ORF">NMA510612_1112</name>
</gene>
<proteinExistence type="predicted"/>
<dbReference type="Proteomes" id="UP000023582">
    <property type="component" value="Chromosome"/>
</dbReference>
<dbReference type="RefSeq" id="WP_154021197.1">
    <property type="nucleotide sequence ID" value="NZ_CP016646.1"/>
</dbReference>
<accession>X5EQX2</accession>
<sequence length="60" mass="6848">MGLRQYDNAAVMYYPYTADIAALPYFYPNRPSLGFRRHIGRFPAGLPAVILPRQLVYGID</sequence>
<evidence type="ECO:0000313" key="1">
    <source>
        <dbReference type="EMBL" id="AHW75409.1"/>
    </source>
</evidence>
<dbReference type="EMBL" id="CP007524">
    <property type="protein sequence ID" value="AHW75409.1"/>
    <property type="molecule type" value="Genomic_DNA"/>
</dbReference>
<evidence type="ECO:0000313" key="2">
    <source>
        <dbReference type="Proteomes" id="UP000023582"/>
    </source>
</evidence>
<reference evidence="1 2" key="1">
    <citation type="journal article" date="2014" name="Genome Announc.">
        <title>Complete Genome Sequence of Neisseria meningitidis Serogroup A Strain NMA510612, Isolated from a Patient with Bacterial Meningitis in China.</title>
        <authorList>
            <person name="Zhang Y."/>
            <person name="Yang J."/>
            <person name="Xu L."/>
            <person name="Zhu Y."/>
            <person name="Liu B."/>
            <person name="Shao Z."/>
            <person name="Zhang X."/>
            <person name="Jin Q."/>
        </authorList>
    </citation>
    <scope>NUCLEOTIDE SEQUENCE [LARGE SCALE GENOMIC DNA]</scope>
    <source>
        <strain evidence="2">NMA510612</strain>
    </source>
</reference>